<dbReference type="AlphaFoldDB" id="A0A2S7R9K6"/>
<organism evidence="2 4">
    <name type="scientific">Enterococcus faecium</name>
    <name type="common">Streptococcus faecium</name>
    <dbReference type="NCBI Taxonomy" id="1352"/>
    <lineage>
        <taxon>Bacteria</taxon>
        <taxon>Bacillati</taxon>
        <taxon>Bacillota</taxon>
        <taxon>Bacilli</taxon>
        <taxon>Lactobacillales</taxon>
        <taxon>Enterococcaceae</taxon>
        <taxon>Enterococcus</taxon>
    </lineage>
</organism>
<dbReference type="EMBL" id="NGLB01000001">
    <property type="protein sequence ID" value="OTO00997.1"/>
    <property type="molecule type" value="Genomic_DNA"/>
</dbReference>
<accession>A0A2S7R9K6</accession>
<evidence type="ECO:0000313" key="1">
    <source>
        <dbReference type="EMBL" id="OTO00997.1"/>
    </source>
</evidence>
<dbReference type="Proteomes" id="UP000253144">
    <property type="component" value="Unassembled WGS sequence"/>
</dbReference>
<dbReference type="RefSeq" id="WP_005874798.1">
    <property type="nucleotide sequence ID" value="NZ_JACYZB010000027.1"/>
</dbReference>
<dbReference type="Proteomes" id="UP000194737">
    <property type="component" value="Unassembled WGS sequence"/>
</dbReference>
<evidence type="ECO:0000313" key="4">
    <source>
        <dbReference type="Proteomes" id="UP000253144"/>
    </source>
</evidence>
<proteinExistence type="predicted"/>
<name>A0A2S7R9K6_ENTFC</name>
<sequence length="101" mass="12108">MDYLDIIHRLEEITTTESAKQDLRLAYRGIRDEKVNQMPEEQAKERFVYYMRPYFIFQLYPRLYREKRWLGLTFDEYIKGINKALVKSGKNPIKSIKGAVA</sequence>
<dbReference type="EMBL" id="LEQJ01000025">
    <property type="protein sequence ID" value="RBS25576.1"/>
    <property type="molecule type" value="Genomic_DNA"/>
</dbReference>
<reference evidence="1 3" key="2">
    <citation type="submission" date="2017-05" db="EMBL/GenBank/DDBJ databases">
        <title>The Genome Sequence of Enterococcus faecium 6F2_DIV0138.</title>
        <authorList>
            <consortium name="The Broad Institute Genomics Platform"/>
            <consortium name="The Broad Institute Genomic Center for Infectious Diseases"/>
            <person name="Earl A."/>
            <person name="Manson A."/>
            <person name="Schwartman J."/>
            <person name="Gilmore M."/>
            <person name="Abouelleil A."/>
            <person name="Cao P."/>
            <person name="Chapman S."/>
            <person name="Cusick C."/>
            <person name="Shea T."/>
            <person name="Young S."/>
            <person name="Neafsey D."/>
            <person name="Nusbaum C."/>
            <person name="Birren B."/>
        </authorList>
    </citation>
    <scope>NUCLEOTIDE SEQUENCE [LARGE SCALE GENOMIC DNA]</scope>
    <source>
        <strain evidence="1 3">6F2_DIV0138</strain>
    </source>
</reference>
<reference evidence="2 4" key="1">
    <citation type="submission" date="2015-06" db="EMBL/GenBank/DDBJ databases">
        <title>The Genome Sequence of Enterococcus faecium 131EA1.</title>
        <authorList>
            <consortium name="The Broad Institute Genomics Platform"/>
            <consortium name="The Broad Institute Genome Sequencing Center for Infectious Disease"/>
            <person name="Earl A.M."/>
            <person name="Van Tyne D."/>
            <person name="Lebreton F."/>
            <person name="Saavedra J.T."/>
            <person name="Gilmore M.S."/>
            <person name="Manson Mcguire A."/>
            <person name="Clock S."/>
            <person name="Crupain M."/>
            <person name="Rangan U."/>
            <person name="Young S."/>
            <person name="Abouelleil A."/>
            <person name="Cao P."/>
            <person name="Chapman S.B."/>
            <person name="Griggs A."/>
            <person name="Priest M."/>
            <person name="Shea T."/>
            <person name="Wortman J."/>
            <person name="Nusbaum C."/>
            <person name="Birren B."/>
        </authorList>
    </citation>
    <scope>NUCLEOTIDE SEQUENCE [LARGE SCALE GENOMIC DNA]</scope>
    <source>
        <strain evidence="2 4">131EA1</strain>
    </source>
</reference>
<evidence type="ECO:0000313" key="3">
    <source>
        <dbReference type="Proteomes" id="UP000194737"/>
    </source>
</evidence>
<evidence type="ECO:0000313" key="2">
    <source>
        <dbReference type="EMBL" id="RBS25576.1"/>
    </source>
</evidence>
<protein>
    <submittedName>
        <fullName evidence="2">Uncharacterized protein</fullName>
    </submittedName>
</protein>
<comment type="caution">
    <text evidence="2">The sequence shown here is derived from an EMBL/GenBank/DDBJ whole genome shotgun (WGS) entry which is preliminary data.</text>
</comment>
<gene>
    <name evidence="1" type="ORF">A5804_002517</name>
    <name evidence="2" type="ORF">EB12_02876</name>
</gene>